<accession>A0ABD2N8B9</accession>
<keyword evidence="6" id="KW-0675">Receptor</keyword>
<name>A0ABD2N8B9_9CUCU</name>
<dbReference type="PANTHER" id="PTHR42643:SF30">
    <property type="entry name" value="IONOTROPIC RECEPTOR 40A-RELATED"/>
    <property type="match status" value="1"/>
</dbReference>
<evidence type="ECO:0000256" key="8">
    <source>
        <dbReference type="SAM" id="Phobius"/>
    </source>
</evidence>
<dbReference type="Proteomes" id="UP001516400">
    <property type="component" value="Unassembled WGS sequence"/>
</dbReference>
<evidence type="ECO:0000256" key="2">
    <source>
        <dbReference type="ARBA" id="ARBA00022475"/>
    </source>
</evidence>
<keyword evidence="4 8" id="KW-1133">Transmembrane helix</keyword>
<evidence type="ECO:0000313" key="10">
    <source>
        <dbReference type="Proteomes" id="UP001516400"/>
    </source>
</evidence>
<evidence type="ECO:0000256" key="6">
    <source>
        <dbReference type="ARBA" id="ARBA00023170"/>
    </source>
</evidence>
<gene>
    <name evidence="9" type="ORF">HHI36_015976</name>
</gene>
<protein>
    <submittedName>
        <fullName evidence="9">Uncharacterized protein</fullName>
    </submittedName>
</protein>
<keyword evidence="2" id="KW-1003">Cell membrane</keyword>
<sequence length="381" mass="45831">MLSEFGEPYGIEVDIMTTIIENLRILIKHKAIKYWLNSTNYIVNNECEVMYGRKARWRSETRRYTHDYTRSFVFEHVFWFVPRPAFMPRYKYYLQAFTEQIWSFWAISSMCICFLWYIVDRVLYSRTGFHELIIKFVSEFKLLTEQSYEYERESITQTVISILMMFLTFTWNQFYKTRFQYFLTGLNYQDSIDSVDDIVKHRMKLGVFLQALHILDDFPAGYVKKYGQICTGFQDCINRTAFHRDMATMRPMIIVKYERHQHLDENKRWLVKHILPHIFSMNSCAIFKAGHPLFFIIDRHLAYMIEGGLTEFLKSKYDSIPAEDMSSLETQKLNFDHIYAPVCLLSFGLAISFIVFLFEIWMKYLKSWYYNFISFSGKEQT</sequence>
<evidence type="ECO:0000256" key="3">
    <source>
        <dbReference type="ARBA" id="ARBA00022692"/>
    </source>
</evidence>
<feature type="transmembrane region" description="Helical" evidence="8">
    <location>
        <begin position="101"/>
        <end position="119"/>
    </location>
</feature>
<keyword evidence="5 8" id="KW-0472">Membrane</keyword>
<comment type="subcellular location">
    <subcellularLocation>
        <location evidence="1">Cell membrane</location>
        <topology evidence="1">Multi-pass membrane protein</topology>
    </subcellularLocation>
</comment>
<keyword evidence="10" id="KW-1185">Reference proteome</keyword>
<dbReference type="InterPro" id="IPR052192">
    <property type="entry name" value="Insect_Ionotropic_Sensory_Rcpt"/>
</dbReference>
<evidence type="ECO:0000313" key="9">
    <source>
        <dbReference type="EMBL" id="KAL3274595.1"/>
    </source>
</evidence>
<evidence type="ECO:0000256" key="7">
    <source>
        <dbReference type="ARBA" id="ARBA00023180"/>
    </source>
</evidence>
<evidence type="ECO:0000256" key="1">
    <source>
        <dbReference type="ARBA" id="ARBA00004651"/>
    </source>
</evidence>
<dbReference type="AlphaFoldDB" id="A0ABD2N8B9"/>
<keyword evidence="3 8" id="KW-0812">Transmembrane</keyword>
<feature type="transmembrane region" description="Helical" evidence="8">
    <location>
        <begin position="338"/>
        <end position="362"/>
    </location>
</feature>
<reference evidence="9 10" key="1">
    <citation type="journal article" date="2021" name="BMC Biol.">
        <title>Horizontally acquired antibacterial genes associated with adaptive radiation of ladybird beetles.</title>
        <authorList>
            <person name="Li H.S."/>
            <person name="Tang X.F."/>
            <person name="Huang Y.H."/>
            <person name="Xu Z.Y."/>
            <person name="Chen M.L."/>
            <person name="Du X.Y."/>
            <person name="Qiu B.Y."/>
            <person name="Chen P.T."/>
            <person name="Zhang W."/>
            <person name="Slipinski A."/>
            <person name="Escalona H.E."/>
            <person name="Waterhouse R.M."/>
            <person name="Zwick A."/>
            <person name="Pang H."/>
        </authorList>
    </citation>
    <scope>NUCLEOTIDE SEQUENCE [LARGE SCALE GENOMIC DNA]</scope>
    <source>
        <strain evidence="9">SYSU2018</strain>
    </source>
</reference>
<organism evidence="9 10">
    <name type="scientific">Cryptolaemus montrouzieri</name>
    <dbReference type="NCBI Taxonomy" id="559131"/>
    <lineage>
        <taxon>Eukaryota</taxon>
        <taxon>Metazoa</taxon>
        <taxon>Ecdysozoa</taxon>
        <taxon>Arthropoda</taxon>
        <taxon>Hexapoda</taxon>
        <taxon>Insecta</taxon>
        <taxon>Pterygota</taxon>
        <taxon>Neoptera</taxon>
        <taxon>Endopterygota</taxon>
        <taxon>Coleoptera</taxon>
        <taxon>Polyphaga</taxon>
        <taxon>Cucujiformia</taxon>
        <taxon>Coccinelloidea</taxon>
        <taxon>Coccinellidae</taxon>
        <taxon>Scymninae</taxon>
        <taxon>Scymnini</taxon>
        <taxon>Cryptolaemus</taxon>
    </lineage>
</organism>
<evidence type="ECO:0000256" key="5">
    <source>
        <dbReference type="ARBA" id="ARBA00023136"/>
    </source>
</evidence>
<dbReference type="EMBL" id="JABFTP020000062">
    <property type="protein sequence ID" value="KAL3274595.1"/>
    <property type="molecule type" value="Genomic_DNA"/>
</dbReference>
<comment type="caution">
    <text evidence="9">The sequence shown here is derived from an EMBL/GenBank/DDBJ whole genome shotgun (WGS) entry which is preliminary data.</text>
</comment>
<keyword evidence="7" id="KW-0325">Glycoprotein</keyword>
<dbReference type="SUPFAM" id="SSF53850">
    <property type="entry name" value="Periplasmic binding protein-like II"/>
    <property type="match status" value="1"/>
</dbReference>
<dbReference type="PANTHER" id="PTHR42643">
    <property type="entry name" value="IONOTROPIC RECEPTOR 20A-RELATED"/>
    <property type="match status" value="1"/>
</dbReference>
<evidence type="ECO:0000256" key="4">
    <source>
        <dbReference type="ARBA" id="ARBA00022989"/>
    </source>
</evidence>
<proteinExistence type="predicted"/>
<dbReference type="GO" id="GO:0005886">
    <property type="term" value="C:plasma membrane"/>
    <property type="evidence" value="ECO:0007669"/>
    <property type="project" value="UniProtKB-SubCell"/>
</dbReference>